<name>A0A1H2DBD6_9ACTN</name>
<dbReference type="STRING" id="113562.SAMN04489716_8983"/>
<sequence length="301" mass="30633">MADAWRAYLDLALGLTEAPRKKAQQVAGDLLNRGGTTAAQVQGLVEDLLSTGLANREALTSIVRYEVDRALVRVGLATAEEVSDLTGRVHDLERELRAAQAVSTEGARPDEPLRPAKKTVAVKAAPNAMPAAGTEGNGLSGNAAAASVPVSAAPAPVESAPVKRAPVKRAPRKVAGPVAEVAAAPAAVPVAKKAPAKKAPAKKAPVRKAAPVKPAGTAPVKPAVAAPVKAAEATAVPAKKAPARKVPAASFVAPVTENDPQAVEGPRPVRAPAPRKAPAKRAPRVPSQAKPRPETVESTEV</sequence>
<feature type="region of interest" description="Disordered" evidence="1">
    <location>
        <begin position="187"/>
        <end position="301"/>
    </location>
</feature>
<organism evidence="2 3">
    <name type="scientific">Actinoplanes derwentensis</name>
    <dbReference type="NCBI Taxonomy" id="113562"/>
    <lineage>
        <taxon>Bacteria</taxon>
        <taxon>Bacillati</taxon>
        <taxon>Actinomycetota</taxon>
        <taxon>Actinomycetes</taxon>
        <taxon>Micromonosporales</taxon>
        <taxon>Micromonosporaceae</taxon>
        <taxon>Actinoplanes</taxon>
    </lineage>
</organism>
<keyword evidence="3" id="KW-1185">Reference proteome</keyword>
<feature type="compositionally biased region" description="Low complexity" evidence="1">
    <location>
        <begin position="266"/>
        <end position="276"/>
    </location>
</feature>
<dbReference type="RefSeq" id="WP_092555336.1">
    <property type="nucleotide sequence ID" value="NZ_BOMJ01000060.1"/>
</dbReference>
<dbReference type="EMBL" id="LT629758">
    <property type="protein sequence ID" value="SDT79909.1"/>
    <property type="molecule type" value="Genomic_DNA"/>
</dbReference>
<evidence type="ECO:0000313" key="2">
    <source>
        <dbReference type="EMBL" id="SDT79909.1"/>
    </source>
</evidence>
<evidence type="ECO:0000313" key="3">
    <source>
        <dbReference type="Proteomes" id="UP000198688"/>
    </source>
</evidence>
<protein>
    <submittedName>
        <fullName evidence="2">Polyhydroxyalkanoate synthesis regulator phasin</fullName>
    </submittedName>
</protein>
<feature type="compositionally biased region" description="Basic residues" evidence="1">
    <location>
        <begin position="194"/>
        <end position="206"/>
    </location>
</feature>
<gene>
    <name evidence="2" type="ORF">SAMN04489716_8983</name>
</gene>
<reference evidence="2 3" key="1">
    <citation type="submission" date="2016-10" db="EMBL/GenBank/DDBJ databases">
        <authorList>
            <person name="de Groot N.N."/>
        </authorList>
    </citation>
    <scope>NUCLEOTIDE SEQUENCE [LARGE SCALE GENOMIC DNA]</scope>
    <source>
        <strain evidence="2 3">DSM 43941</strain>
    </source>
</reference>
<accession>A0A1H2DBD6</accession>
<feature type="compositionally biased region" description="Low complexity" evidence="1">
    <location>
        <begin position="207"/>
        <end position="249"/>
    </location>
</feature>
<dbReference type="Proteomes" id="UP000198688">
    <property type="component" value="Chromosome I"/>
</dbReference>
<evidence type="ECO:0000256" key="1">
    <source>
        <dbReference type="SAM" id="MobiDB-lite"/>
    </source>
</evidence>
<feature type="region of interest" description="Disordered" evidence="1">
    <location>
        <begin position="100"/>
        <end position="122"/>
    </location>
</feature>
<dbReference type="OrthoDB" id="4325800at2"/>
<dbReference type="AlphaFoldDB" id="A0A1H2DBD6"/>
<proteinExistence type="predicted"/>